<dbReference type="PROSITE" id="PS51257">
    <property type="entry name" value="PROKAR_LIPOPROTEIN"/>
    <property type="match status" value="1"/>
</dbReference>
<dbReference type="EMBL" id="JBHULH010000001">
    <property type="protein sequence ID" value="MFD2565834.1"/>
    <property type="molecule type" value="Genomic_DNA"/>
</dbReference>
<gene>
    <name evidence="3" type="ORF">ACFSRZ_00540</name>
</gene>
<keyword evidence="1" id="KW-0472">Membrane</keyword>
<dbReference type="InterPro" id="IPR011990">
    <property type="entry name" value="TPR-like_helical_dom_sf"/>
</dbReference>
<dbReference type="SUPFAM" id="SSF55874">
    <property type="entry name" value="ATPase domain of HSP90 chaperone/DNA topoisomerase II/histidine kinase"/>
    <property type="match status" value="1"/>
</dbReference>
<evidence type="ECO:0000259" key="2">
    <source>
        <dbReference type="Pfam" id="PF06580"/>
    </source>
</evidence>
<dbReference type="Proteomes" id="UP001597508">
    <property type="component" value="Unassembled WGS sequence"/>
</dbReference>
<keyword evidence="4" id="KW-1185">Reference proteome</keyword>
<dbReference type="GO" id="GO:0004673">
    <property type="term" value="F:protein histidine kinase activity"/>
    <property type="evidence" value="ECO:0007669"/>
    <property type="project" value="UniProtKB-EC"/>
</dbReference>
<dbReference type="PANTHER" id="PTHR34220:SF7">
    <property type="entry name" value="SENSOR HISTIDINE KINASE YPDA"/>
    <property type="match status" value="1"/>
</dbReference>
<dbReference type="PANTHER" id="PTHR34220">
    <property type="entry name" value="SENSOR HISTIDINE KINASE YPDA"/>
    <property type="match status" value="1"/>
</dbReference>
<dbReference type="Pfam" id="PF06580">
    <property type="entry name" value="His_kinase"/>
    <property type="match status" value="1"/>
</dbReference>
<keyword evidence="1" id="KW-1133">Transmembrane helix</keyword>
<dbReference type="Gene3D" id="3.30.565.10">
    <property type="entry name" value="Histidine kinase-like ATPase, C-terminal domain"/>
    <property type="match status" value="1"/>
</dbReference>
<feature type="transmembrane region" description="Helical" evidence="1">
    <location>
        <begin position="386"/>
        <end position="405"/>
    </location>
</feature>
<name>A0ABW5LNS4_9FLAO</name>
<dbReference type="Gene3D" id="1.25.40.10">
    <property type="entry name" value="Tetratricopeptide repeat domain"/>
    <property type="match status" value="2"/>
</dbReference>
<dbReference type="InterPro" id="IPR010559">
    <property type="entry name" value="Sig_transdc_His_kin_internal"/>
</dbReference>
<keyword evidence="3" id="KW-0418">Kinase</keyword>
<proteinExistence type="predicted"/>
<evidence type="ECO:0000313" key="3">
    <source>
        <dbReference type="EMBL" id="MFD2565834.1"/>
    </source>
</evidence>
<dbReference type="InterPro" id="IPR036890">
    <property type="entry name" value="HATPase_C_sf"/>
</dbReference>
<reference evidence="4" key="1">
    <citation type="journal article" date="2019" name="Int. J. Syst. Evol. Microbiol.">
        <title>The Global Catalogue of Microorganisms (GCM) 10K type strain sequencing project: providing services to taxonomists for standard genome sequencing and annotation.</title>
        <authorList>
            <consortium name="The Broad Institute Genomics Platform"/>
            <consortium name="The Broad Institute Genome Sequencing Center for Infectious Disease"/>
            <person name="Wu L."/>
            <person name="Ma J."/>
        </authorList>
    </citation>
    <scope>NUCLEOTIDE SEQUENCE [LARGE SCALE GENOMIC DNA]</scope>
    <source>
        <strain evidence="4">KCTC 52127</strain>
    </source>
</reference>
<dbReference type="EC" id="2.7.13.3" evidence="3"/>
<dbReference type="InterPro" id="IPR050640">
    <property type="entry name" value="Bact_2-comp_sensor_kinase"/>
</dbReference>
<organism evidence="3 4">
    <name type="scientific">Pseudotenacibaculum haliotis</name>
    <dbReference type="NCBI Taxonomy" id="1862138"/>
    <lineage>
        <taxon>Bacteria</taxon>
        <taxon>Pseudomonadati</taxon>
        <taxon>Bacteroidota</taxon>
        <taxon>Flavobacteriia</taxon>
        <taxon>Flavobacteriales</taxon>
        <taxon>Flavobacteriaceae</taxon>
        <taxon>Pseudotenacibaculum</taxon>
    </lineage>
</organism>
<sequence length="620" mass="71906">MKTSLLRILILLCFIISCSQPEEPLQLKIQKIAELQKKAKFPINPRSFDYLKSADSIIATSKNLPDSVIIENIFSRGFCYRMNGELDSAKVHLHKAIDLIDSSNVRKRDIIYHRHSWETDLALEDYGDVVSSANKFIALLDRTKNYGDLRYAYNALERVNLSLTNYEKALLYNDSVQTVSTKISDRSLSNITSFSKARILFKLNKVAKVFQLMDSLSNTLEGNDVKRQFYRDYGALLYQISNYKTSVENFKKSLSYLKKIPQTEIEDKDTELLQAYLNITEAYTNLRNFELGTKYLDSAKTYINSNTSVENSSFAGELRLKLGILNSAKIDNIMTDYYALVRNLNKAHEEKIEEELYTLKLANKKEKQLLTENKEKEISNLKLKSWFLFVLILAVLLVIIGLLFYRQKRLRYEKNDLLLQQRLLRSQMNPHFTFNALYAIKNQIATDSKTATDYLLRFSRLLRLILENSVQNFVALEDELELLDKYMELQLLRFPEKFDYEISLENMERDELIFIPPMLLQPFIENSIEHGFNGIDYKGQILIKLKKLDKIISCTIIDNGIGISESSTQNKTSTSTRLISDFVLKTTKTHIKINNRNDKNPNETGVVVEFLIPYKLTEYD</sequence>
<comment type="caution">
    <text evidence="3">The sequence shown here is derived from an EMBL/GenBank/DDBJ whole genome shotgun (WGS) entry which is preliminary data.</text>
</comment>
<dbReference type="RefSeq" id="WP_379664560.1">
    <property type="nucleotide sequence ID" value="NZ_JBHULH010000001.1"/>
</dbReference>
<keyword evidence="1" id="KW-0812">Transmembrane</keyword>
<evidence type="ECO:0000256" key="1">
    <source>
        <dbReference type="SAM" id="Phobius"/>
    </source>
</evidence>
<protein>
    <submittedName>
        <fullName evidence="3">Sensor histidine kinase</fullName>
        <ecNumber evidence="3">2.7.13.3</ecNumber>
    </submittedName>
</protein>
<feature type="domain" description="Signal transduction histidine kinase internal region" evidence="2">
    <location>
        <begin position="420"/>
        <end position="498"/>
    </location>
</feature>
<evidence type="ECO:0000313" key="4">
    <source>
        <dbReference type="Proteomes" id="UP001597508"/>
    </source>
</evidence>
<accession>A0ABW5LNS4</accession>
<keyword evidence="3" id="KW-0808">Transferase</keyword>
<dbReference type="SUPFAM" id="SSF48452">
    <property type="entry name" value="TPR-like"/>
    <property type="match status" value="1"/>
</dbReference>